<keyword evidence="2" id="KW-0378">Hydrolase</keyword>
<organism evidence="4 5">
    <name type="scientific">Tritrichomonas foetus</name>
    <dbReference type="NCBI Taxonomy" id="1144522"/>
    <lineage>
        <taxon>Eukaryota</taxon>
        <taxon>Metamonada</taxon>
        <taxon>Parabasalia</taxon>
        <taxon>Tritrichomonadida</taxon>
        <taxon>Tritrichomonadidae</taxon>
        <taxon>Tritrichomonas</taxon>
    </lineage>
</organism>
<evidence type="ECO:0000313" key="4">
    <source>
        <dbReference type="EMBL" id="OHT15996.1"/>
    </source>
</evidence>
<evidence type="ECO:0000256" key="1">
    <source>
        <dbReference type="ARBA" id="ARBA00022722"/>
    </source>
</evidence>
<dbReference type="InterPro" id="IPR012337">
    <property type="entry name" value="RNaseH-like_sf"/>
</dbReference>
<dbReference type="AlphaFoldDB" id="A0A1J4L1Z9"/>
<dbReference type="PANTHER" id="PTHR13620">
    <property type="entry name" value="3-5 EXONUCLEASE"/>
    <property type="match status" value="1"/>
</dbReference>
<dbReference type="GeneID" id="94848858"/>
<dbReference type="EMBL" id="MLAK01000160">
    <property type="protein sequence ID" value="OHT15996.1"/>
    <property type="molecule type" value="Genomic_DNA"/>
</dbReference>
<evidence type="ECO:0000256" key="2">
    <source>
        <dbReference type="ARBA" id="ARBA00022801"/>
    </source>
</evidence>
<feature type="domain" description="3'-5' exonuclease" evidence="3">
    <location>
        <begin position="62"/>
        <end position="222"/>
    </location>
</feature>
<proteinExistence type="predicted"/>
<dbReference type="GO" id="GO:0005634">
    <property type="term" value="C:nucleus"/>
    <property type="evidence" value="ECO:0007669"/>
    <property type="project" value="TreeGrafter"/>
</dbReference>
<dbReference type="Proteomes" id="UP000179807">
    <property type="component" value="Unassembled WGS sequence"/>
</dbReference>
<protein>
    <recommendedName>
        <fullName evidence="3">3'-5' exonuclease domain-containing protein</fullName>
    </recommendedName>
</protein>
<comment type="caution">
    <text evidence="4">The sequence shown here is derived from an EMBL/GenBank/DDBJ whole genome shotgun (WGS) entry which is preliminary data.</text>
</comment>
<dbReference type="InterPro" id="IPR036397">
    <property type="entry name" value="RNaseH_sf"/>
</dbReference>
<dbReference type="GO" id="GO:0008408">
    <property type="term" value="F:3'-5' exonuclease activity"/>
    <property type="evidence" value="ECO:0007669"/>
    <property type="project" value="InterPro"/>
</dbReference>
<accession>A0A1J4L1Z9</accession>
<reference evidence="4" key="1">
    <citation type="submission" date="2016-10" db="EMBL/GenBank/DDBJ databases">
        <authorList>
            <person name="Benchimol M."/>
            <person name="Almeida L.G."/>
            <person name="Vasconcelos A.T."/>
            <person name="Perreira-Neves A."/>
            <person name="Rosa I.A."/>
            <person name="Tasca T."/>
            <person name="Bogo M.R."/>
            <person name="de Souza W."/>
        </authorList>
    </citation>
    <scope>NUCLEOTIDE SEQUENCE [LARGE SCALE GENOMIC DNA]</scope>
    <source>
        <strain evidence="4">K</strain>
    </source>
</reference>
<evidence type="ECO:0000313" key="5">
    <source>
        <dbReference type="Proteomes" id="UP000179807"/>
    </source>
</evidence>
<dbReference type="PANTHER" id="PTHR13620:SF104">
    <property type="entry name" value="EXONUCLEASE 3'-5' DOMAIN-CONTAINING PROTEIN 2"/>
    <property type="match status" value="1"/>
</dbReference>
<dbReference type="Gene3D" id="3.30.420.10">
    <property type="entry name" value="Ribonuclease H-like superfamily/Ribonuclease H"/>
    <property type="match status" value="1"/>
</dbReference>
<dbReference type="SUPFAM" id="SSF53098">
    <property type="entry name" value="Ribonuclease H-like"/>
    <property type="match status" value="1"/>
</dbReference>
<keyword evidence="5" id="KW-1185">Reference proteome</keyword>
<sequence length="378" mass="43683">MLNKDNYQHYDTFKPTQASDFYEAYAYGGICFWDVGHKVLVEFFEGEQVPLKIVSIDDPKLGSILNNIDDGSKIALDLEWCPDHYRNQNPIGLYQFCTSKGVLIVKGSDDHFMPLDMKEFFLSHHFYGKGTGNDRIKLEYALHLPFSNLEDIENSLLRPRGLSCNFQQMVENVLGQTPIYEPKDKRVTMSDWGADRLTIRQYYYAAYDVCAVYKVYQKLHNKAYKFIMLNQNSQNFQSQNTSLYGVSNIKYNYTNNDHFINTNTYSNVSPQIQNSITGVFRENKTFSQQPMAPKVTSTTTYLPFVPQYTPYDISHNGFYLIFPMIKNRNMISLLTILSRKQCTVTTSENQVIVHVSRCKGYIGLIQRHGFVPTVMKAQ</sequence>
<name>A0A1J4L1Z9_9EUKA</name>
<dbReference type="VEuPathDB" id="TrichDB:TRFO_42131"/>
<keyword evidence="1" id="KW-0540">Nuclease</keyword>
<dbReference type="GO" id="GO:0006139">
    <property type="term" value="P:nucleobase-containing compound metabolic process"/>
    <property type="evidence" value="ECO:0007669"/>
    <property type="project" value="InterPro"/>
</dbReference>
<dbReference type="RefSeq" id="XP_068369132.1">
    <property type="nucleotide sequence ID" value="XM_068514154.1"/>
</dbReference>
<dbReference type="GO" id="GO:0003676">
    <property type="term" value="F:nucleic acid binding"/>
    <property type="evidence" value="ECO:0007669"/>
    <property type="project" value="InterPro"/>
</dbReference>
<dbReference type="InterPro" id="IPR051132">
    <property type="entry name" value="3-5_Exonuclease_domain"/>
</dbReference>
<dbReference type="Pfam" id="PF01612">
    <property type="entry name" value="DNA_pol_A_exo1"/>
    <property type="match status" value="1"/>
</dbReference>
<dbReference type="GO" id="GO:0005737">
    <property type="term" value="C:cytoplasm"/>
    <property type="evidence" value="ECO:0007669"/>
    <property type="project" value="TreeGrafter"/>
</dbReference>
<dbReference type="InterPro" id="IPR002562">
    <property type="entry name" value="3'-5'_exonuclease_dom"/>
</dbReference>
<gene>
    <name evidence="4" type="ORF">TRFO_42131</name>
</gene>
<evidence type="ECO:0000259" key="3">
    <source>
        <dbReference type="Pfam" id="PF01612"/>
    </source>
</evidence>